<feature type="signal peptide" evidence="1">
    <location>
        <begin position="1"/>
        <end position="20"/>
    </location>
</feature>
<evidence type="ECO:0000313" key="2">
    <source>
        <dbReference type="EMBL" id="MDG0815236.1"/>
    </source>
</evidence>
<proteinExistence type="predicted"/>
<name>A0ABT6DHB2_9BACT</name>
<dbReference type="EMBL" id="JANRMI010000001">
    <property type="protein sequence ID" value="MDG0815236.1"/>
    <property type="molecule type" value="Genomic_DNA"/>
</dbReference>
<sequence length="308" mass="34301">MKNSTTLLLGFFLLIGVSFASYEAGQKSVSTLSSEASIEEKVKADLVELTKKDFEEYQNLKTMEDRYKKADEILGKIVTVFLADLGLKLSFKPLNPALLEGACAIPGLAPAVTPTPSPAPQQSNMSTPPAATTPTIVKTPAWILNEKRIANMDREEDILRALKQNPIEDLFTTLKSSHDISRGEALIIEGRFQGEIHFFDRKKHKSDWILYWEINDITAQGRTSSSSLITLTEKSNGKTFSRSRGNQMLKNFTRPDGSKALIVNVNDDDGYIQIYPVGGTDQWVGNYYEKSKIGEYNFVGQVTLNRIP</sequence>
<gene>
    <name evidence="2" type="ORF">NWE73_02610</name>
</gene>
<protein>
    <submittedName>
        <fullName evidence="2">Uncharacterized protein</fullName>
    </submittedName>
</protein>
<dbReference type="Proteomes" id="UP001152321">
    <property type="component" value="Unassembled WGS sequence"/>
</dbReference>
<feature type="chain" id="PRO_5045527145" evidence="1">
    <location>
        <begin position="21"/>
        <end position="308"/>
    </location>
</feature>
<keyword evidence="3" id="KW-1185">Reference proteome</keyword>
<evidence type="ECO:0000256" key="1">
    <source>
        <dbReference type="SAM" id="SignalP"/>
    </source>
</evidence>
<reference evidence="2" key="1">
    <citation type="submission" date="2022-08" db="EMBL/GenBank/DDBJ databases">
        <title>Novel Bdellovibrio Species Isolated from Svalbard: Designation Bdellovibrio svalbardensis.</title>
        <authorList>
            <person name="Mitchell R.J."/>
            <person name="Choi S.Y."/>
        </authorList>
    </citation>
    <scope>NUCLEOTIDE SEQUENCE</scope>
    <source>
        <strain evidence="2">PAP01</strain>
    </source>
</reference>
<organism evidence="2 3">
    <name type="scientific">Bdellovibrio svalbardensis</name>
    <dbReference type="NCBI Taxonomy" id="2972972"/>
    <lineage>
        <taxon>Bacteria</taxon>
        <taxon>Pseudomonadati</taxon>
        <taxon>Bdellovibrionota</taxon>
        <taxon>Bdellovibrionia</taxon>
        <taxon>Bdellovibrionales</taxon>
        <taxon>Pseudobdellovibrionaceae</taxon>
        <taxon>Bdellovibrio</taxon>
    </lineage>
</organism>
<comment type="caution">
    <text evidence="2">The sequence shown here is derived from an EMBL/GenBank/DDBJ whole genome shotgun (WGS) entry which is preliminary data.</text>
</comment>
<accession>A0ABT6DHB2</accession>
<evidence type="ECO:0000313" key="3">
    <source>
        <dbReference type="Proteomes" id="UP001152321"/>
    </source>
</evidence>
<dbReference type="RefSeq" id="WP_277576712.1">
    <property type="nucleotide sequence ID" value="NZ_JANRMI010000001.1"/>
</dbReference>
<keyword evidence="1" id="KW-0732">Signal</keyword>